<keyword evidence="2" id="KW-1185">Reference proteome</keyword>
<dbReference type="AlphaFoldDB" id="A0A8J4H722"/>
<organism evidence="1 2">
    <name type="scientific">Xylanibacillus composti</name>
    <dbReference type="NCBI Taxonomy" id="1572762"/>
    <lineage>
        <taxon>Bacteria</taxon>
        <taxon>Bacillati</taxon>
        <taxon>Bacillota</taxon>
        <taxon>Bacilli</taxon>
        <taxon>Bacillales</taxon>
        <taxon>Paenibacillaceae</taxon>
        <taxon>Xylanibacillus</taxon>
    </lineage>
</organism>
<evidence type="ECO:0000313" key="2">
    <source>
        <dbReference type="Proteomes" id="UP000677918"/>
    </source>
</evidence>
<dbReference type="Proteomes" id="UP000677918">
    <property type="component" value="Unassembled WGS sequence"/>
</dbReference>
<proteinExistence type="predicted"/>
<sequence>MADRLAVYFDSEDEAQRAVPQLRALGVREITVERLEEDDDREAAPFLVGYNTSTASTIPSTGTLPSASGARAADVEFGAGDNGDRDQEGQRNRYLLECEVTSELAPKATEILIEHGAAFKD</sequence>
<dbReference type="RefSeq" id="WP_213412501.1">
    <property type="nucleotide sequence ID" value="NZ_BOVK01000032.1"/>
</dbReference>
<accession>A0A8J4H722</accession>
<evidence type="ECO:0000313" key="1">
    <source>
        <dbReference type="EMBL" id="GIQ69708.1"/>
    </source>
</evidence>
<reference evidence="1" key="1">
    <citation type="submission" date="2021-04" db="EMBL/GenBank/DDBJ databases">
        <title>Draft genome sequence of Xylanibacillus composti strain K13.</title>
        <authorList>
            <person name="Uke A."/>
            <person name="Chhe C."/>
            <person name="Baramee S."/>
            <person name="Kosugi A."/>
        </authorList>
    </citation>
    <scope>NUCLEOTIDE SEQUENCE</scope>
    <source>
        <strain evidence="1">K13</strain>
    </source>
</reference>
<gene>
    <name evidence="1" type="ORF">XYCOK13_25320</name>
</gene>
<dbReference type="EMBL" id="BOVK01000032">
    <property type="protein sequence ID" value="GIQ69708.1"/>
    <property type="molecule type" value="Genomic_DNA"/>
</dbReference>
<comment type="caution">
    <text evidence="1">The sequence shown here is derived from an EMBL/GenBank/DDBJ whole genome shotgun (WGS) entry which is preliminary data.</text>
</comment>
<protein>
    <submittedName>
        <fullName evidence="1">Uncharacterized protein</fullName>
    </submittedName>
</protein>
<name>A0A8J4H722_9BACL</name>